<keyword evidence="1" id="KW-1133">Transmembrane helix</keyword>
<feature type="transmembrane region" description="Helical" evidence="1">
    <location>
        <begin position="64"/>
        <end position="86"/>
    </location>
</feature>
<name>A0A917N295_9SPHI</name>
<evidence type="ECO:0000313" key="2">
    <source>
        <dbReference type="EMBL" id="GGI51663.1"/>
    </source>
</evidence>
<reference evidence="2" key="1">
    <citation type="journal article" date="2014" name="Int. J. Syst. Evol. Microbiol.">
        <title>Complete genome sequence of Corynebacterium casei LMG S-19264T (=DSM 44701T), isolated from a smear-ripened cheese.</title>
        <authorList>
            <consortium name="US DOE Joint Genome Institute (JGI-PGF)"/>
            <person name="Walter F."/>
            <person name="Albersmeier A."/>
            <person name="Kalinowski J."/>
            <person name="Ruckert C."/>
        </authorList>
    </citation>
    <scope>NUCLEOTIDE SEQUENCE</scope>
    <source>
        <strain evidence="2">CCM 8711</strain>
    </source>
</reference>
<reference evidence="2" key="2">
    <citation type="submission" date="2020-09" db="EMBL/GenBank/DDBJ databases">
        <authorList>
            <person name="Sun Q."/>
            <person name="Sedlacek I."/>
        </authorList>
    </citation>
    <scope>NUCLEOTIDE SEQUENCE</scope>
    <source>
        <strain evidence="2">CCM 8711</strain>
    </source>
</reference>
<dbReference type="Proteomes" id="UP000662074">
    <property type="component" value="Unassembled WGS sequence"/>
</dbReference>
<sequence length="406" mass="46677">MAKDIKAVQCPHCGSIHKTETKPDFYRCLNCGTEYFLNSDDVHIYHHHNRPAGYSSSPPVNSRLPLYILIGAVFFIVVVYFVSMLFQPKRSSTNTYYTNTTYKAPRSFYSSFVYTNTVTGEPVYLRMGTDYIDKGNNHGEQELHAQFNNALNGKLITDRIITDDVQRKNRCSLTFKTYAPNMIYAIGCNNTLLALDTRNNDIKDVTQEVFKSFSQLSSGVARLDFDYYKAIIKVMNNEGVSYYYFPTLKKLVQTEAQSTEVYRKEFNPHYFEFGYNGSFFDDNKVDQLLEVRVDKKTDDKIKRDLTPGRKYFNPNILYQDADNLLIVVNTTAAADPPVSIQRINVHTGKLEWALPPDKYYLSSATKWKHGFAIEYRKNEQADYVHGVLVVADDGKLVNNYQLGRTE</sequence>
<keyword evidence="1" id="KW-0472">Membrane</keyword>
<organism evidence="2 3">
    <name type="scientific">Mucilaginibacter galii</name>
    <dbReference type="NCBI Taxonomy" id="2005073"/>
    <lineage>
        <taxon>Bacteria</taxon>
        <taxon>Pseudomonadati</taxon>
        <taxon>Bacteroidota</taxon>
        <taxon>Sphingobacteriia</taxon>
        <taxon>Sphingobacteriales</taxon>
        <taxon>Sphingobacteriaceae</taxon>
        <taxon>Mucilaginibacter</taxon>
    </lineage>
</organism>
<proteinExistence type="predicted"/>
<accession>A0A917N295</accession>
<dbReference type="AlphaFoldDB" id="A0A917N295"/>
<dbReference type="EMBL" id="BMDO01000008">
    <property type="protein sequence ID" value="GGI51663.1"/>
    <property type="molecule type" value="Genomic_DNA"/>
</dbReference>
<evidence type="ECO:0000313" key="3">
    <source>
        <dbReference type="Proteomes" id="UP000662074"/>
    </source>
</evidence>
<protein>
    <submittedName>
        <fullName evidence="2">Uncharacterized protein</fullName>
    </submittedName>
</protein>
<keyword evidence="1" id="KW-0812">Transmembrane</keyword>
<keyword evidence="3" id="KW-1185">Reference proteome</keyword>
<comment type="caution">
    <text evidence="2">The sequence shown here is derived from an EMBL/GenBank/DDBJ whole genome shotgun (WGS) entry which is preliminary data.</text>
</comment>
<gene>
    <name evidence="2" type="ORF">GCM10011425_28750</name>
</gene>
<evidence type="ECO:0000256" key="1">
    <source>
        <dbReference type="SAM" id="Phobius"/>
    </source>
</evidence>
<dbReference type="RefSeq" id="WP_188417777.1">
    <property type="nucleotide sequence ID" value="NZ_BMDO01000008.1"/>
</dbReference>